<dbReference type="InterPro" id="IPR000033">
    <property type="entry name" value="LDLR_classB_rpt"/>
</dbReference>
<proteinExistence type="evidence at transcript level"/>
<dbReference type="SMART" id="SM00219">
    <property type="entry name" value="TyrKc"/>
    <property type="match status" value="1"/>
</dbReference>
<evidence type="ECO:0000256" key="2">
    <source>
        <dbReference type="ARBA" id="ARBA00022553"/>
    </source>
</evidence>
<dbReference type="PANTHER" id="PTHR24416:SF527">
    <property type="entry name" value="PROTO-ONCOGENE TYROSINE-PROTEIN KINASE ROS"/>
    <property type="match status" value="1"/>
</dbReference>
<dbReference type="InterPro" id="IPR011042">
    <property type="entry name" value="6-blade_b-propeller_TolB-like"/>
</dbReference>
<evidence type="ECO:0000256" key="10">
    <source>
        <dbReference type="ARBA" id="ARBA00023136"/>
    </source>
</evidence>
<keyword evidence="12 16" id="KW-0675">Receptor</keyword>
<dbReference type="OrthoDB" id="65481at2759"/>
<evidence type="ECO:0000256" key="12">
    <source>
        <dbReference type="ARBA" id="ARBA00023170"/>
    </source>
</evidence>
<dbReference type="GO" id="GO:0004714">
    <property type="term" value="F:transmembrane receptor protein tyrosine kinase activity"/>
    <property type="evidence" value="ECO:0007669"/>
    <property type="project" value="UniProtKB-EC"/>
</dbReference>
<dbReference type="GO" id="GO:0009653">
    <property type="term" value="P:anatomical structure morphogenesis"/>
    <property type="evidence" value="ECO:0007669"/>
    <property type="project" value="UniProtKB-ARBA"/>
</dbReference>
<evidence type="ECO:0000256" key="8">
    <source>
        <dbReference type="ARBA" id="ARBA00022840"/>
    </source>
</evidence>
<evidence type="ECO:0000259" key="19">
    <source>
        <dbReference type="PROSITE" id="PS50011"/>
    </source>
</evidence>
<evidence type="ECO:0000256" key="1">
    <source>
        <dbReference type="ARBA" id="ARBA00004167"/>
    </source>
</evidence>
<keyword evidence="10 18" id="KW-0472">Membrane</keyword>
<comment type="subcellular location">
    <subcellularLocation>
        <location evidence="1">Membrane</location>
        <topology evidence="1">Single-pass membrane protein</topology>
    </subcellularLocation>
</comment>
<keyword evidence="7" id="KW-0418">Kinase</keyword>
<feature type="transmembrane region" description="Helical" evidence="18">
    <location>
        <begin position="1619"/>
        <end position="1640"/>
    </location>
</feature>
<dbReference type="PRINTS" id="PR00109">
    <property type="entry name" value="TYRKINASE"/>
</dbReference>
<dbReference type="SMART" id="SM00135">
    <property type="entry name" value="LY"/>
    <property type="match status" value="4"/>
</dbReference>
<evidence type="ECO:0000256" key="14">
    <source>
        <dbReference type="ARBA" id="ARBA00051243"/>
    </source>
</evidence>
<dbReference type="GO" id="GO:0043235">
    <property type="term" value="C:receptor complex"/>
    <property type="evidence" value="ECO:0007669"/>
    <property type="project" value="TreeGrafter"/>
</dbReference>
<dbReference type="Gene3D" id="1.10.510.10">
    <property type="entry name" value="Transferase(Phosphotransferase) domain 1"/>
    <property type="match status" value="1"/>
</dbReference>
<dbReference type="PROSITE" id="PS00107">
    <property type="entry name" value="PROTEIN_KINASE_ATP"/>
    <property type="match status" value="1"/>
</dbReference>
<dbReference type="InterPro" id="IPR011009">
    <property type="entry name" value="Kinase-like_dom_sf"/>
</dbReference>
<dbReference type="InterPro" id="IPR036116">
    <property type="entry name" value="FN3_sf"/>
</dbReference>
<gene>
    <name evidence="21" type="primary">7LESS</name>
</gene>
<keyword evidence="8 15" id="KW-0067">ATP-binding</keyword>
<keyword evidence="2 16" id="KW-0597">Phosphoprotein</keyword>
<dbReference type="PROSITE" id="PS00109">
    <property type="entry name" value="PROTEIN_KINASE_TYR"/>
    <property type="match status" value="1"/>
</dbReference>
<dbReference type="InterPro" id="IPR008266">
    <property type="entry name" value="Tyr_kinase_AS"/>
</dbReference>
<keyword evidence="3" id="KW-0808">Transferase</keyword>
<evidence type="ECO:0000256" key="7">
    <source>
        <dbReference type="ARBA" id="ARBA00022777"/>
    </source>
</evidence>
<dbReference type="GO" id="GO:0005524">
    <property type="term" value="F:ATP binding"/>
    <property type="evidence" value="ECO:0007669"/>
    <property type="project" value="UniProtKB-UniRule"/>
</dbReference>
<evidence type="ECO:0000259" key="20">
    <source>
        <dbReference type="PROSITE" id="PS50853"/>
    </source>
</evidence>
<evidence type="ECO:0000256" key="5">
    <source>
        <dbReference type="ARBA" id="ARBA00022737"/>
    </source>
</evidence>
<organism evidence="21">
    <name type="scientific">Ceratitis capitata</name>
    <name type="common">Mediterranean fruit fly</name>
    <name type="synonym">Tephritis capitata</name>
    <dbReference type="NCBI Taxonomy" id="7213"/>
    <lineage>
        <taxon>Eukaryota</taxon>
        <taxon>Metazoa</taxon>
        <taxon>Ecdysozoa</taxon>
        <taxon>Arthropoda</taxon>
        <taxon>Hexapoda</taxon>
        <taxon>Insecta</taxon>
        <taxon>Pterygota</taxon>
        <taxon>Neoptera</taxon>
        <taxon>Endopterygota</taxon>
        <taxon>Diptera</taxon>
        <taxon>Brachycera</taxon>
        <taxon>Muscomorpha</taxon>
        <taxon>Tephritoidea</taxon>
        <taxon>Tephritidae</taxon>
        <taxon>Ceratitis</taxon>
        <taxon>Ceratitis</taxon>
    </lineage>
</organism>
<dbReference type="PROSITE" id="PS50853">
    <property type="entry name" value="FN3"/>
    <property type="match status" value="3"/>
</dbReference>
<dbReference type="PROSITE" id="PS50011">
    <property type="entry name" value="PROTEIN_KINASE_DOM"/>
    <property type="match status" value="1"/>
</dbReference>
<evidence type="ECO:0000313" key="21">
    <source>
        <dbReference type="EMBL" id="JAB85680.1"/>
    </source>
</evidence>
<evidence type="ECO:0000256" key="18">
    <source>
        <dbReference type="SAM" id="Phobius"/>
    </source>
</evidence>
<dbReference type="Gene3D" id="3.30.200.20">
    <property type="entry name" value="Phosphorylase Kinase, domain 1"/>
    <property type="match status" value="1"/>
</dbReference>
<evidence type="ECO:0000256" key="16">
    <source>
        <dbReference type="RuleBase" id="RU000312"/>
    </source>
</evidence>
<evidence type="ECO:0000256" key="6">
    <source>
        <dbReference type="ARBA" id="ARBA00022741"/>
    </source>
</evidence>
<feature type="domain" description="Protein kinase" evidence="19">
    <location>
        <begin position="1711"/>
        <end position="1978"/>
    </location>
</feature>
<feature type="compositionally biased region" description="Basic and acidic residues" evidence="17">
    <location>
        <begin position="602"/>
        <end position="620"/>
    </location>
</feature>
<comment type="similarity">
    <text evidence="16">Belongs to the protein kinase superfamily. Tyr protein kinase family. Insulin receptor subfamily.</text>
</comment>
<dbReference type="SMART" id="SM00060">
    <property type="entry name" value="FN3"/>
    <property type="match status" value="5"/>
</dbReference>
<evidence type="ECO:0000256" key="15">
    <source>
        <dbReference type="PROSITE-ProRule" id="PRU10141"/>
    </source>
</evidence>
<dbReference type="SUPFAM" id="SSF63825">
    <property type="entry name" value="YWTD domain"/>
    <property type="match status" value="3"/>
</dbReference>
<comment type="catalytic activity">
    <reaction evidence="14 16">
        <text>L-tyrosyl-[protein] + ATP = O-phospho-L-tyrosyl-[protein] + ADP + H(+)</text>
        <dbReference type="Rhea" id="RHEA:10596"/>
        <dbReference type="Rhea" id="RHEA-COMP:10136"/>
        <dbReference type="Rhea" id="RHEA-COMP:20101"/>
        <dbReference type="ChEBI" id="CHEBI:15378"/>
        <dbReference type="ChEBI" id="CHEBI:30616"/>
        <dbReference type="ChEBI" id="CHEBI:46858"/>
        <dbReference type="ChEBI" id="CHEBI:61978"/>
        <dbReference type="ChEBI" id="CHEBI:456216"/>
        <dbReference type="EC" id="2.7.10.1"/>
    </reaction>
</comment>
<protein>
    <recommendedName>
        <fullName evidence="16">Tyrosine-protein kinase receptor</fullName>
        <ecNumber evidence="16">2.7.10.1</ecNumber>
    </recommendedName>
</protein>
<evidence type="ECO:0000256" key="4">
    <source>
        <dbReference type="ARBA" id="ARBA00022692"/>
    </source>
</evidence>
<dbReference type="PROSITE" id="PS00239">
    <property type="entry name" value="RECEPTOR_TYR_KIN_II"/>
    <property type="match status" value="1"/>
</dbReference>
<accession>W8ACP5</accession>
<feature type="domain" description="Fibronectin type-III" evidence="20">
    <location>
        <begin position="1294"/>
        <end position="1387"/>
    </location>
</feature>
<dbReference type="InterPro" id="IPR003961">
    <property type="entry name" value="FN3_dom"/>
</dbReference>
<dbReference type="InterPro" id="IPR002011">
    <property type="entry name" value="Tyr_kinase_rcpt_2_CS"/>
</dbReference>
<keyword evidence="4 16" id="KW-0812">Transmembrane</keyword>
<feature type="domain" description="Fibronectin type-III" evidence="20">
    <location>
        <begin position="297"/>
        <end position="393"/>
    </location>
</feature>
<evidence type="ECO:0000256" key="11">
    <source>
        <dbReference type="ARBA" id="ARBA00023137"/>
    </source>
</evidence>
<dbReference type="CDD" id="cd00063">
    <property type="entry name" value="FN3"/>
    <property type="match status" value="3"/>
</dbReference>
<evidence type="ECO:0000256" key="13">
    <source>
        <dbReference type="ARBA" id="ARBA00023180"/>
    </source>
</evidence>
<keyword evidence="6 15" id="KW-0547">Nucleotide-binding</keyword>
<dbReference type="GO" id="GO:0032006">
    <property type="term" value="P:regulation of TOR signaling"/>
    <property type="evidence" value="ECO:0007669"/>
    <property type="project" value="TreeGrafter"/>
</dbReference>
<feature type="binding site" evidence="15">
    <location>
        <position position="1744"/>
    </location>
    <ligand>
        <name>ATP</name>
        <dbReference type="ChEBI" id="CHEBI:30616"/>
    </ligand>
</feature>
<dbReference type="EMBL" id="GAMC01020875">
    <property type="protein sequence ID" value="JAB85680.1"/>
    <property type="molecule type" value="mRNA"/>
</dbReference>
<dbReference type="Gene3D" id="2.120.10.30">
    <property type="entry name" value="TolB, C-terminal domain"/>
    <property type="match status" value="3"/>
</dbReference>
<dbReference type="GO" id="GO:0030154">
    <property type="term" value="P:cell differentiation"/>
    <property type="evidence" value="ECO:0007669"/>
    <property type="project" value="UniProtKB-ARBA"/>
</dbReference>
<dbReference type="SUPFAM" id="SSF49265">
    <property type="entry name" value="Fibronectin type III"/>
    <property type="match status" value="3"/>
</dbReference>
<dbReference type="SUPFAM" id="SSF56112">
    <property type="entry name" value="Protein kinase-like (PK-like)"/>
    <property type="match status" value="1"/>
</dbReference>
<dbReference type="FunFam" id="1.10.510.10:FF:000341">
    <property type="entry name" value="Tyrosine-protein kinase receptor"/>
    <property type="match status" value="1"/>
</dbReference>
<keyword evidence="5" id="KW-0677">Repeat</keyword>
<dbReference type="InterPro" id="IPR017441">
    <property type="entry name" value="Protein_kinase_ATP_BS"/>
</dbReference>
<evidence type="ECO:0000256" key="9">
    <source>
        <dbReference type="ARBA" id="ARBA00022989"/>
    </source>
</evidence>
<reference evidence="21" key="2">
    <citation type="journal article" date="2014" name="BMC Genomics">
        <title>A genomic perspective to assessing quality of mass-reared SIT flies used in Mediterranean fruit fly (Ceratitis capitata) eradication in California.</title>
        <authorList>
            <person name="Calla B."/>
            <person name="Hall B."/>
            <person name="Hou S."/>
            <person name="Geib S.M."/>
        </authorList>
    </citation>
    <scope>NUCLEOTIDE SEQUENCE</scope>
</reference>
<keyword evidence="13" id="KW-0325">Glycoprotein</keyword>
<dbReference type="GO" id="GO:0007399">
    <property type="term" value="P:nervous system development"/>
    <property type="evidence" value="ECO:0007669"/>
    <property type="project" value="UniProtKB-ARBA"/>
</dbReference>
<dbReference type="GO" id="GO:0005886">
    <property type="term" value="C:plasma membrane"/>
    <property type="evidence" value="ECO:0007669"/>
    <property type="project" value="TreeGrafter"/>
</dbReference>
<dbReference type="EC" id="2.7.10.1" evidence="16"/>
<dbReference type="Pfam" id="PF00041">
    <property type="entry name" value="fn3"/>
    <property type="match status" value="1"/>
</dbReference>
<dbReference type="Gene3D" id="2.60.40.10">
    <property type="entry name" value="Immunoglobulins"/>
    <property type="match status" value="5"/>
</dbReference>
<dbReference type="GO" id="GO:0007169">
    <property type="term" value="P:cell surface receptor protein tyrosine kinase signaling pathway"/>
    <property type="evidence" value="ECO:0007669"/>
    <property type="project" value="InterPro"/>
</dbReference>
<dbReference type="InterPro" id="IPR020635">
    <property type="entry name" value="Tyr_kinase_cat_dom"/>
</dbReference>
<feature type="domain" description="Fibronectin type-III" evidence="20">
    <location>
        <begin position="801"/>
        <end position="907"/>
    </location>
</feature>
<dbReference type="InterPro" id="IPR013783">
    <property type="entry name" value="Ig-like_fold"/>
</dbReference>
<dbReference type="Pfam" id="PF07714">
    <property type="entry name" value="PK_Tyr_Ser-Thr"/>
    <property type="match status" value="1"/>
</dbReference>
<sequence length="2097" mass="238667">MLNANGEGPIFQTYVQTKPAPLYGNSDNIDLVIVAGEYSIRIKSFDSLTDTELVFESENLILDYAFYSFHGQHIAFIIDAAGNIIRVSLDGDKEKTIIPISDKLDKFKPKKISVDWLNKLLFVAIEAPDDHWAIICTDFNGDVDRFVSKNLTKRIEQLDVDPINGWLFWLHKGSLLRTDLAKNHTAAILRSDVGSFTNDYQRSLIVFYNTSDAEFYETTYDGEYKGSLQLKVNADMKHIQSFWYSGVQMIATNGTHLMRKNFNTNELELTVARDLEWCWHILPLTRKAQAQPAPRERPENLNALVTANMAKITWNAPALNPYQTAYAWQQWSYELEIMDVASNSAFNIRNIKSNYFNVEKLQANNLYKFRVRNAHDTTLGYWSADLLTRTWPTGAYKFLVAGLGGIYEINETGEHVEQVGQMENVQDFVQLNATIYYIDENNQRLQCANIMNPEINCSFTATNAMSLSYEWRGGKLYWVDALRNCVLRANLDGSQRELLPIYGARHIVVDASNGYIYYTTGVRLVRRALGDYALDTDEYEYYHVSTYDDVIRGFTLDLVGRRLFWVVRKANGEVQLQRTNIDAPNAATALDVDDDAATAAVADEKEKEKEEEEKQKEEEKKQKEVDVQIRILENDIEIGSLKFLHEIDSLVWLQSNTPSLIFLSTLPHANEVKLALPQLYKITSFNLLARYIQTRDASVVPDAVDAKSVRLNQAYTDEWLIKWQPVNSAENQTIHYNVLIAYMTADNHTAVAYRTNESYIRHTETPAMPAIFNVSITPCTPWLRGPTTVAQLHVPSTSVNAPRQMRVFIQYTNNALVAHNNLSALVRWVAPEIDNPYAEVSYKVYCWHGDTLVDERVHNASIDDTQFESVIAGLQAGETYVFQVQTFIPGISSGGQNSTVRMKLNPELQMQPAFLFSTSEFIALYDLDLHAHTVIVRTVSQVEHLAFMPSEQRILWVNENVELMTVTSGAKPVKLARMRAEVLAMTVDWLQRIVYWAELAAADEQTVAIYAIDLCQFEGKVMLPNKLFTLESGKTVRDLTVLPYANTLLWLEFDVSAHTAALVGRALENDTQIAYDIAPYRKMYASNALTVDLLSDNGNICNYDIEQRRCGSVKRFAAENAVEKITKIERDNNFVYVLESGRVYAYNARKENSALEVNITDIKTIKAFNYQNFPAPTCLLPAHDALQAHKHLLNPKITAVGESFLSMTFSKLHEIQNCALKIPGLKYTLWLTDNEQFSRSHTTLKHTLNVTELTPYTNYTLQLSISSYYQRKLKLDEWYSEVMSVRTAVGTPSAPRNFTAHALNPSQIYVSWQTPLKPNCASVWYELHWQDTTAMAEARAEHKRLSGLNFLLTNLAHSVEYKIWLNVFATVEKYNTSTTLTVKTFEIPTRLWLVKKTASNLTLSWVIAPNVSRAVLACQEVNGENEFSIDITQNTTAIVVPDLEPKTKYQFVLEIFYNTLQQAYIWPELPNEQFVFETLGAAPGRPGQPQIEHTVGDVFRIFWEQAPSNGEIITLYSLEALQARNVRRVRRSYEDYINNSIIINQNETLWAEEPQPIEDKWLVVCNTSALSCIIREIYIQRLLMFRVRAKNTLYGWGPYSLDSERISEPFVSPEKRDSLVLAIITPAAIVSSFVLILVLLRSLHTRRQKAKKLLEKSRPSIWSTISTIQHQQLVASRNRAFSTASHGTLYTGGPLSDADIALLPHINWSQLTILNFLGSGAFGEVYEGLIKHANSEEQEKVAIKSLRKGATEFAELLQEAQLMSNFKHENIVQLIGVCFDTESISIIMEHMEAGDLLSYLRNSRPNSKRPMAALKLLDLASMCIDVCNGCSYLENMHFVHRDLACRNCLVSSSDPSKRMVKIGDFGLARDIYKSDYYRKEGEGLLPVRWMAPESLIDGIFTTQTDVWSFGVLCWEILTLGQQPYVARNNYEVLSYVKDGGRLEKPENCTDKFFNLLLKCWSWQPDERPSFKYCLTELLAIKTELRRINFGFTDDNCDNILYANQAVNCLSTFQTHQLPKTNNTQDQHTQHTPVVPMGCGKNSRDNEILSTQLETFYQDVDIETIPDDDSQLIDSDIDTNHIVRLGVNTQCNEGVSRF</sequence>
<keyword evidence="9 18" id="KW-1133">Transmembrane helix</keyword>
<feature type="region of interest" description="Disordered" evidence="17">
    <location>
        <begin position="601"/>
        <end position="620"/>
    </location>
</feature>
<dbReference type="InterPro" id="IPR001245">
    <property type="entry name" value="Ser-Thr/Tyr_kinase_cat_dom"/>
</dbReference>
<dbReference type="InterPro" id="IPR000719">
    <property type="entry name" value="Prot_kinase_dom"/>
</dbReference>
<evidence type="ECO:0000256" key="3">
    <source>
        <dbReference type="ARBA" id="ARBA00022679"/>
    </source>
</evidence>
<dbReference type="PANTHER" id="PTHR24416">
    <property type="entry name" value="TYROSINE-PROTEIN KINASE RECEPTOR"/>
    <property type="match status" value="1"/>
</dbReference>
<keyword evidence="11" id="KW-0829">Tyrosine-protein kinase</keyword>
<evidence type="ECO:0000256" key="17">
    <source>
        <dbReference type="SAM" id="MobiDB-lite"/>
    </source>
</evidence>
<reference evidence="21" key="1">
    <citation type="submission" date="2013-07" db="EMBL/GenBank/DDBJ databases">
        <authorList>
            <person name="Geib S."/>
        </authorList>
    </citation>
    <scope>NUCLEOTIDE SEQUENCE</scope>
</reference>
<dbReference type="InterPro" id="IPR050122">
    <property type="entry name" value="RTK"/>
</dbReference>
<name>W8ACP5_CERCA</name>